<organism evidence="3 4">
    <name type="scientific">Sphingobium terrigena</name>
    <dbReference type="NCBI Taxonomy" id="2304063"/>
    <lineage>
        <taxon>Bacteria</taxon>
        <taxon>Pseudomonadati</taxon>
        <taxon>Pseudomonadota</taxon>
        <taxon>Alphaproteobacteria</taxon>
        <taxon>Sphingomonadales</taxon>
        <taxon>Sphingomonadaceae</taxon>
        <taxon>Sphingobium</taxon>
    </lineage>
</organism>
<protein>
    <recommendedName>
        <fullName evidence="2">DUF5681 domain-containing protein</fullName>
    </recommendedName>
</protein>
<dbReference type="EMBL" id="QVRA01000039">
    <property type="protein sequence ID" value="RJG51802.1"/>
    <property type="molecule type" value="Genomic_DNA"/>
</dbReference>
<dbReference type="RefSeq" id="WP_119750241.1">
    <property type="nucleotide sequence ID" value="NZ_QVRA01000039.1"/>
</dbReference>
<evidence type="ECO:0000313" key="4">
    <source>
        <dbReference type="Proteomes" id="UP000283469"/>
    </source>
</evidence>
<dbReference type="Pfam" id="PF18932">
    <property type="entry name" value="DUF5681"/>
    <property type="match status" value="1"/>
</dbReference>
<name>A0A418YLE3_9SPHN</name>
<accession>A0A418YLE3</accession>
<feature type="region of interest" description="Disordered" evidence="1">
    <location>
        <begin position="1"/>
        <end position="28"/>
    </location>
</feature>
<comment type="caution">
    <text evidence="3">The sequence shown here is derived from an EMBL/GenBank/DDBJ whole genome shotgun (WGS) entry which is preliminary data.</text>
</comment>
<evidence type="ECO:0000313" key="3">
    <source>
        <dbReference type="EMBL" id="RJG51802.1"/>
    </source>
</evidence>
<gene>
    <name evidence="3" type="ORF">D0Z70_22490</name>
</gene>
<dbReference type="Proteomes" id="UP000283469">
    <property type="component" value="Unassembled WGS sequence"/>
</dbReference>
<proteinExistence type="predicted"/>
<feature type="domain" description="DUF5681" evidence="2">
    <location>
        <begin position="11"/>
        <end position="71"/>
    </location>
</feature>
<dbReference type="OrthoDB" id="2086138at2"/>
<keyword evidence="4" id="KW-1185">Reference proteome</keyword>
<evidence type="ECO:0000259" key="2">
    <source>
        <dbReference type="Pfam" id="PF18932"/>
    </source>
</evidence>
<dbReference type="AlphaFoldDB" id="A0A418YLE3"/>
<sequence>MADAKPKGRNRKGQFAPGNTGRPKGARHKATLACEALLDGEVEKLTRKAVDMALAGDVQAMRICMDRIAPPRKDRHVSFDLPKIEGAGDHPTVLAAIMGAVAQGSLTPMEGQALAAMLAEHRKAIETSEIEARLVALEASHGQ</sequence>
<dbReference type="InterPro" id="IPR043736">
    <property type="entry name" value="DUF5681"/>
</dbReference>
<evidence type="ECO:0000256" key="1">
    <source>
        <dbReference type="SAM" id="MobiDB-lite"/>
    </source>
</evidence>
<reference evidence="3 4" key="1">
    <citation type="submission" date="2018-08" db="EMBL/GenBank/DDBJ databases">
        <title>Sphingobium sp. EO9.</title>
        <authorList>
            <person name="Park Y."/>
            <person name="Kim K.H."/>
            <person name="Jeon C.O."/>
        </authorList>
    </citation>
    <scope>NUCLEOTIDE SEQUENCE [LARGE SCALE GENOMIC DNA]</scope>
    <source>
        <strain evidence="3 4">EO9</strain>
    </source>
</reference>